<dbReference type="SUPFAM" id="SSF51556">
    <property type="entry name" value="Metallo-dependent hydrolases"/>
    <property type="match status" value="1"/>
</dbReference>
<gene>
    <name evidence="7 8" type="primary">uxaC</name>
    <name evidence="8" type="ORF">CCAX7_45620</name>
</gene>
<dbReference type="InterPro" id="IPR032466">
    <property type="entry name" value="Metal_Hydrolase"/>
</dbReference>
<dbReference type="NCBIfam" id="NF002794">
    <property type="entry name" value="PRK02925.1"/>
    <property type="match status" value="1"/>
</dbReference>
<evidence type="ECO:0000256" key="2">
    <source>
        <dbReference type="ARBA" id="ARBA00004892"/>
    </source>
</evidence>
<comment type="similarity">
    <text evidence="3 7">Belongs to the metallo-dependent hydrolases superfamily. Uronate isomerase family.</text>
</comment>
<sequence length="474" mass="53424">MSFIHEDFLLQTQTARLLYHQYAADQPILDYHNHLPPDDIAGNRRFNDLAEIWLAGDHYKWRAMRANGVEERYCTGDADPYEKFLAWAKTVPHTLRNPIYHWTHLELKRYFGIDELLNEKTAPAIWERANAQLQTSDLTTWGILRKFQVAALCTTDDPTGDLAAHRSIADSDLPTRVYPAFRPDKALAVDQPEAFNAWLGKLEAISDTQIGRLPDLLDALDKRHRAFHEIGSRLSDHGLARCYADFPSEAEAAAIFDRARAGQAAGADDHAKFASYLMLFFGRLDAKRGWTKQLHLGALRSVNTRGLQKLGPDTGFDSIGDWPQAASLGAYLDRLQQEDALPKVILYNNNPNDNYVLATMAGNFQDGSTPGKIQFGSGWWFLDTKEGIEWQLNTLSNTGLLSRFVGMLTDSRSFMSYPRHEYFRRVLCNVIGREIESGEIPGDEELVGPMIENICFGNAKRYLALDIPEASGKS</sequence>
<dbReference type="Gene3D" id="3.20.20.140">
    <property type="entry name" value="Metal-dependent hydrolases"/>
    <property type="match status" value="1"/>
</dbReference>
<comment type="pathway">
    <text evidence="2 7">Carbohydrate metabolism; pentose and glucuronate interconversion.</text>
</comment>
<organism evidence="8 9">
    <name type="scientific">Capsulimonas corticalis</name>
    <dbReference type="NCBI Taxonomy" id="2219043"/>
    <lineage>
        <taxon>Bacteria</taxon>
        <taxon>Bacillati</taxon>
        <taxon>Armatimonadota</taxon>
        <taxon>Armatimonadia</taxon>
        <taxon>Capsulimonadales</taxon>
        <taxon>Capsulimonadaceae</taxon>
        <taxon>Capsulimonas</taxon>
    </lineage>
</organism>
<comment type="catalytic activity">
    <reaction evidence="1 7">
        <text>D-glucuronate = D-fructuronate</text>
        <dbReference type="Rhea" id="RHEA:13049"/>
        <dbReference type="ChEBI" id="CHEBI:58720"/>
        <dbReference type="ChEBI" id="CHEBI:59863"/>
        <dbReference type="EC" id="5.3.1.12"/>
    </reaction>
</comment>
<dbReference type="AlphaFoldDB" id="A0A402D5X1"/>
<proteinExistence type="inferred from homology"/>
<dbReference type="HAMAP" id="MF_00675">
    <property type="entry name" value="UxaC"/>
    <property type="match status" value="1"/>
</dbReference>
<keyword evidence="9" id="KW-1185">Reference proteome</keyword>
<dbReference type="InterPro" id="IPR003766">
    <property type="entry name" value="Uronate_isomerase"/>
</dbReference>
<dbReference type="RefSeq" id="WP_119324889.1">
    <property type="nucleotide sequence ID" value="NZ_AP025739.1"/>
</dbReference>
<dbReference type="GO" id="GO:0019698">
    <property type="term" value="P:D-galacturonate catabolic process"/>
    <property type="evidence" value="ECO:0007669"/>
    <property type="project" value="TreeGrafter"/>
</dbReference>
<evidence type="ECO:0000256" key="7">
    <source>
        <dbReference type="HAMAP-Rule" id="MF_00675"/>
    </source>
</evidence>
<dbReference type="GO" id="GO:0008880">
    <property type="term" value="F:glucuronate isomerase activity"/>
    <property type="evidence" value="ECO:0007669"/>
    <property type="project" value="UniProtKB-UniRule"/>
</dbReference>
<dbReference type="Pfam" id="PF02614">
    <property type="entry name" value="UxaC"/>
    <property type="match status" value="1"/>
</dbReference>
<dbReference type="OrthoDB" id="9766564at2"/>
<evidence type="ECO:0000256" key="3">
    <source>
        <dbReference type="ARBA" id="ARBA00008397"/>
    </source>
</evidence>
<evidence type="ECO:0000256" key="5">
    <source>
        <dbReference type="ARBA" id="ARBA00020555"/>
    </source>
</evidence>
<evidence type="ECO:0000313" key="9">
    <source>
        <dbReference type="Proteomes" id="UP000287394"/>
    </source>
</evidence>
<dbReference type="GO" id="GO:0042840">
    <property type="term" value="P:D-glucuronate catabolic process"/>
    <property type="evidence" value="ECO:0007669"/>
    <property type="project" value="TreeGrafter"/>
</dbReference>
<dbReference type="EMBL" id="AP025739">
    <property type="protein sequence ID" value="BDI32511.1"/>
    <property type="molecule type" value="Genomic_DNA"/>
</dbReference>
<dbReference type="Gene3D" id="1.10.2020.10">
    <property type="entry name" value="uronate isomerase, domain 2, chain A"/>
    <property type="match status" value="1"/>
</dbReference>
<evidence type="ECO:0000313" key="8">
    <source>
        <dbReference type="EMBL" id="BDI32511.1"/>
    </source>
</evidence>
<dbReference type="PANTHER" id="PTHR30068">
    <property type="entry name" value="URONATE ISOMERASE"/>
    <property type="match status" value="1"/>
</dbReference>
<dbReference type="Proteomes" id="UP000287394">
    <property type="component" value="Chromosome"/>
</dbReference>
<dbReference type="FunCoup" id="A0A402D5X1">
    <property type="interactions" value="92"/>
</dbReference>
<evidence type="ECO:0000256" key="4">
    <source>
        <dbReference type="ARBA" id="ARBA00012546"/>
    </source>
</evidence>
<comment type="catalytic activity">
    <reaction evidence="7">
        <text>aldehydo-D-galacturonate = keto-D-tagaturonate</text>
        <dbReference type="Rhea" id="RHEA:27702"/>
        <dbReference type="ChEBI" id="CHEBI:12952"/>
        <dbReference type="ChEBI" id="CHEBI:17886"/>
    </reaction>
</comment>
<evidence type="ECO:0000256" key="1">
    <source>
        <dbReference type="ARBA" id="ARBA00001165"/>
    </source>
</evidence>
<protein>
    <recommendedName>
        <fullName evidence="5 7">Uronate isomerase</fullName>
        <ecNumber evidence="4 7">5.3.1.12</ecNumber>
    </recommendedName>
    <alternativeName>
        <fullName evidence="7">Glucuronate isomerase</fullName>
    </alternativeName>
    <alternativeName>
        <fullName evidence="7">Uronic isomerase</fullName>
    </alternativeName>
</protein>
<accession>A0A402D5X1</accession>
<dbReference type="EC" id="5.3.1.12" evidence="4 7"/>
<dbReference type="KEGG" id="ccot:CCAX7_45620"/>
<keyword evidence="6 7" id="KW-0413">Isomerase</keyword>
<evidence type="ECO:0000256" key="6">
    <source>
        <dbReference type="ARBA" id="ARBA00023235"/>
    </source>
</evidence>
<reference evidence="8 9" key="1">
    <citation type="journal article" date="2019" name="Int. J. Syst. Evol. Microbiol.">
        <title>Capsulimonas corticalis gen. nov., sp. nov., an aerobic capsulated bacterium, of a novel bacterial order, Capsulimonadales ord. nov., of the class Armatimonadia of the phylum Armatimonadetes.</title>
        <authorList>
            <person name="Li J."/>
            <person name="Kudo C."/>
            <person name="Tonouchi A."/>
        </authorList>
    </citation>
    <scope>NUCLEOTIDE SEQUENCE [LARGE SCALE GENOMIC DNA]</scope>
    <source>
        <strain evidence="8 9">AX-7</strain>
    </source>
</reference>
<dbReference type="PANTHER" id="PTHR30068:SF4">
    <property type="entry name" value="URONATE ISOMERASE"/>
    <property type="match status" value="1"/>
</dbReference>
<name>A0A402D5X1_9BACT</name>